<feature type="domain" description="Glycosyl hydrolase family 32 N-terminal" evidence="5">
    <location>
        <begin position="12"/>
        <end position="313"/>
    </location>
</feature>
<dbReference type="Pfam" id="PF00251">
    <property type="entry name" value="Glyco_hydro_32N"/>
    <property type="match status" value="1"/>
</dbReference>
<keyword evidence="3 6" id="KW-0378">Hydrolase</keyword>
<keyword evidence="7" id="KW-1185">Reference proteome</keyword>
<protein>
    <recommendedName>
        <fullName evidence="2">beta-fructofuranosidase</fullName>
        <ecNumber evidence="2">3.2.1.26</ecNumber>
    </recommendedName>
</protein>
<evidence type="ECO:0000313" key="6">
    <source>
        <dbReference type="EMBL" id="MBM7799304.1"/>
    </source>
</evidence>
<evidence type="ECO:0000256" key="3">
    <source>
        <dbReference type="ARBA" id="ARBA00022801"/>
    </source>
</evidence>
<dbReference type="InterPro" id="IPR013320">
    <property type="entry name" value="ConA-like_dom_sf"/>
</dbReference>
<gene>
    <name evidence="6" type="ORF">JOE57_002225</name>
</gene>
<keyword evidence="4 6" id="KW-0326">Glycosidase</keyword>
<dbReference type="RefSeq" id="WP_204917965.1">
    <property type="nucleotide sequence ID" value="NZ_BAAAQP010000001.1"/>
</dbReference>
<dbReference type="SUPFAM" id="SSF49899">
    <property type="entry name" value="Concanavalin A-like lectins/glucanases"/>
    <property type="match status" value="1"/>
</dbReference>
<evidence type="ECO:0000256" key="4">
    <source>
        <dbReference type="ARBA" id="ARBA00023295"/>
    </source>
</evidence>
<evidence type="ECO:0000256" key="1">
    <source>
        <dbReference type="ARBA" id="ARBA00009902"/>
    </source>
</evidence>
<dbReference type="PROSITE" id="PS00609">
    <property type="entry name" value="GLYCOSYL_HYDROL_F32"/>
    <property type="match status" value="1"/>
</dbReference>
<dbReference type="CDD" id="cd08996">
    <property type="entry name" value="GH32_FFase"/>
    <property type="match status" value="1"/>
</dbReference>
<dbReference type="PANTHER" id="PTHR43101:SF1">
    <property type="entry name" value="BETA-FRUCTOSIDASE"/>
    <property type="match status" value="1"/>
</dbReference>
<organism evidence="6 7">
    <name type="scientific">Microlunatus panaciterrae</name>
    <dbReference type="NCBI Taxonomy" id="400768"/>
    <lineage>
        <taxon>Bacteria</taxon>
        <taxon>Bacillati</taxon>
        <taxon>Actinomycetota</taxon>
        <taxon>Actinomycetes</taxon>
        <taxon>Propionibacteriales</taxon>
        <taxon>Propionibacteriaceae</taxon>
        <taxon>Microlunatus</taxon>
    </lineage>
</organism>
<dbReference type="SMART" id="SM00640">
    <property type="entry name" value="Glyco_32"/>
    <property type="match status" value="1"/>
</dbReference>
<sequence>MTRTDPSFPALHGRPDRGWLNDPNGLAYVDGTYHVFFQYNPDSPTHAAIKWGHISSTDLTHWRQEPIALVDRPGELDQYGCWTGCVTDDRGVPTAVYSAVADSSGRSEVLLARSDRTLQRWHQGTESVMGMPEDSAVTDVRDPFLFEFQGHRYAIQGAGHKEGQPQILLYRCDDLTRWTPLGALLTSDDPVAAKFAPANIWECPNLVPLDDRWVLVTSLWLWIDGQHRLDGVRYLLGDLESHGDGLRFVPSTGGVLDAGPTFYAPQLLVQSGRTLLWGWSWEDGRTPEQVAAAGWAGVLTYPRELFLVDDTVASRPAPELEGLRREQLPVDQSFAERSFEVVSSGPASVVLLTAEGEQLVAALPRGGRVFVDGSLVEAFPTGGLPATSRTYPDTTSFWQVRADIGGDVTVWRLGTD</sequence>
<dbReference type="EMBL" id="JAFBCF010000001">
    <property type="protein sequence ID" value="MBM7799304.1"/>
    <property type="molecule type" value="Genomic_DNA"/>
</dbReference>
<dbReference type="InterPro" id="IPR013148">
    <property type="entry name" value="Glyco_hydro_32_N"/>
</dbReference>
<evidence type="ECO:0000259" key="5">
    <source>
        <dbReference type="Pfam" id="PF00251"/>
    </source>
</evidence>
<dbReference type="EC" id="3.2.1.26" evidence="2"/>
<name>A0ABS2RJX1_9ACTN</name>
<proteinExistence type="inferred from homology"/>
<dbReference type="InterPro" id="IPR018053">
    <property type="entry name" value="Glyco_hydro_32_AS"/>
</dbReference>
<dbReference type="PANTHER" id="PTHR43101">
    <property type="entry name" value="BETA-FRUCTOSIDASE"/>
    <property type="match status" value="1"/>
</dbReference>
<comment type="similarity">
    <text evidence="1">Belongs to the glycosyl hydrolase 32 family.</text>
</comment>
<dbReference type="GO" id="GO:0004564">
    <property type="term" value="F:beta-fructofuranosidase activity"/>
    <property type="evidence" value="ECO:0007669"/>
    <property type="project" value="UniProtKB-EC"/>
</dbReference>
<accession>A0ABS2RJX1</accession>
<dbReference type="InterPro" id="IPR001362">
    <property type="entry name" value="Glyco_hydro_32"/>
</dbReference>
<dbReference type="InterPro" id="IPR051214">
    <property type="entry name" value="GH32_Enzymes"/>
</dbReference>
<evidence type="ECO:0000313" key="7">
    <source>
        <dbReference type="Proteomes" id="UP000704762"/>
    </source>
</evidence>
<dbReference type="Gene3D" id="2.115.10.20">
    <property type="entry name" value="Glycosyl hydrolase domain, family 43"/>
    <property type="match status" value="1"/>
</dbReference>
<comment type="caution">
    <text evidence="6">The sequence shown here is derived from an EMBL/GenBank/DDBJ whole genome shotgun (WGS) entry which is preliminary data.</text>
</comment>
<evidence type="ECO:0000256" key="2">
    <source>
        <dbReference type="ARBA" id="ARBA00012758"/>
    </source>
</evidence>
<dbReference type="InterPro" id="IPR023296">
    <property type="entry name" value="Glyco_hydro_beta-prop_sf"/>
</dbReference>
<dbReference type="Proteomes" id="UP000704762">
    <property type="component" value="Unassembled WGS sequence"/>
</dbReference>
<dbReference type="SUPFAM" id="SSF75005">
    <property type="entry name" value="Arabinanase/levansucrase/invertase"/>
    <property type="match status" value="1"/>
</dbReference>
<reference evidence="6 7" key="1">
    <citation type="submission" date="2021-01" db="EMBL/GenBank/DDBJ databases">
        <title>Sequencing the genomes of 1000 actinobacteria strains.</title>
        <authorList>
            <person name="Klenk H.-P."/>
        </authorList>
    </citation>
    <scope>NUCLEOTIDE SEQUENCE [LARGE SCALE GENOMIC DNA]</scope>
    <source>
        <strain evidence="6 7">DSM 18662</strain>
    </source>
</reference>